<dbReference type="EMBL" id="PVNK01000275">
    <property type="protein sequence ID" value="PRP90629.1"/>
    <property type="molecule type" value="Genomic_DNA"/>
</dbReference>
<dbReference type="Proteomes" id="UP000237968">
    <property type="component" value="Unassembled WGS sequence"/>
</dbReference>
<comment type="caution">
    <text evidence="4">The sequence shown here is derived from an EMBL/GenBank/DDBJ whole genome shotgun (WGS) entry which is preliminary data.</text>
</comment>
<feature type="transmembrane region" description="Helical" evidence="2">
    <location>
        <begin position="138"/>
        <end position="159"/>
    </location>
</feature>
<gene>
    <name evidence="4" type="ORF">ENSA5_63000</name>
</gene>
<keyword evidence="5" id="KW-1185">Reference proteome</keyword>
<evidence type="ECO:0000256" key="1">
    <source>
        <dbReference type="SAM" id="MobiDB-lite"/>
    </source>
</evidence>
<keyword evidence="2" id="KW-0472">Membrane</keyword>
<protein>
    <submittedName>
        <fullName evidence="4">Uncharacterized protein</fullName>
    </submittedName>
</protein>
<accession>A0A2S9XCP8</accession>
<evidence type="ECO:0000256" key="3">
    <source>
        <dbReference type="SAM" id="SignalP"/>
    </source>
</evidence>
<keyword evidence="2" id="KW-0812">Transmembrane</keyword>
<dbReference type="OrthoDB" id="9834372at2"/>
<evidence type="ECO:0000313" key="5">
    <source>
        <dbReference type="Proteomes" id="UP000237968"/>
    </source>
</evidence>
<proteinExistence type="predicted"/>
<keyword evidence="2" id="KW-1133">Transmembrane helix</keyword>
<organism evidence="4 5">
    <name type="scientific">Enhygromyxa salina</name>
    <dbReference type="NCBI Taxonomy" id="215803"/>
    <lineage>
        <taxon>Bacteria</taxon>
        <taxon>Pseudomonadati</taxon>
        <taxon>Myxococcota</taxon>
        <taxon>Polyangia</taxon>
        <taxon>Nannocystales</taxon>
        <taxon>Nannocystaceae</taxon>
        <taxon>Enhygromyxa</taxon>
    </lineage>
</organism>
<reference evidence="4 5" key="1">
    <citation type="submission" date="2018-03" db="EMBL/GenBank/DDBJ databases">
        <title>Draft Genome Sequences of the Obligatory Marine Myxobacteria Enhygromyxa salina SWB005.</title>
        <authorList>
            <person name="Poehlein A."/>
            <person name="Moghaddam J.A."/>
            <person name="Harms H."/>
            <person name="Alanjari M."/>
            <person name="Koenig G.M."/>
            <person name="Daniel R."/>
            <person name="Schaeberle T.F."/>
        </authorList>
    </citation>
    <scope>NUCLEOTIDE SEQUENCE [LARGE SCALE GENOMIC DNA]</scope>
    <source>
        <strain evidence="4 5">SWB005</strain>
    </source>
</reference>
<dbReference type="AlphaFoldDB" id="A0A2S9XCP8"/>
<name>A0A2S9XCP8_9BACT</name>
<keyword evidence="3" id="KW-0732">Signal</keyword>
<feature type="signal peptide" evidence="3">
    <location>
        <begin position="1"/>
        <end position="27"/>
    </location>
</feature>
<feature type="region of interest" description="Disordered" evidence="1">
    <location>
        <begin position="30"/>
        <end position="61"/>
    </location>
</feature>
<sequence>MPTHARTTILASTCFAALALMPARLLAAPPSPTAAPAPTVESGAPPPPTVESGAPPLPKRAKRQLAGGGVMLGLGFALELSGAIISTRCTLGSWDVAPTGVRGCAAGFSVSVGEPNGPNRYTLVSTGTSSAYVMGRLAAAPLLIGGFTLTMVGVASAGTRASTWSHATKRRLAWSLFGAGLGVLVVSRVMRAVFVATGTCQEPTCVHGFDQSSLWMGRGLTFAGGGMLVQGAARRAELGLGGGPTQGFGVSVVGRF</sequence>
<evidence type="ECO:0000256" key="2">
    <source>
        <dbReference type="SAM" id="Phobius"/>
    </source>
</evidence>
<feature type="chain" id="PRO_5015442205" evidence="3">
    <location>
        <begin position="28"/>
        <end position="256"/>
    </location>
</feature>
<feature type="transmembrane region" description="Helical" evidence="2">
    <location>
        <begin position="171"/>
        <end position="190"/>
    </location>
</feature>
<dbReference type="RefSeq" id="WP_146156331.1">
    <property type="nucleotide sequence ID" value="NZ_PVNK01000275.1"/>
</dbReference>
<evidence type="ECO:0000313" key="4">
    <source>
        <dbReference type="EMBL" id="PRP90629.1"/>
    </source>
</evidence>